<feature type="transmembrane region" description="Helical" evidence="1">
    <location>
        <begin position="88"/>
        <end position="105"/>
    </location>
</feature>
<protein>
    <submittedName>
        <fullName evidence="2">Uncharacterized protein</fullName>
    </submittedName>
</protein>
<organism evidence="2">
    <name type="scientific">viral metagenome</name>
    <dbReference type="NCBI Taxonomy" id="1070528"/>
    <lineage>
        <taxon>unclassified sequences</taxon>
        <taxon>metagenomes</taxon>
        <taxon>organismal metagenomes</taxon>
    </lineage>
</organism>
<dbReference type="EMBL" id="MN739217">
    <property type="protein sequence ID" value="QHS94167.1"/>
    <property type="molecule type" value="Genomic_DNA"/>
</dbReference>
<feature type="transmembrane region" description="Helical" evidence="1">
    <location>
        <begin position="47"/>
        <end position="67"/>
    </location>
</feature>
<evidence type="ECO:0000256" key="1">
    <source>
        <dbReference type="SAM" id="Phobius"/>
    </source>
</evidence>
<keyword evidence="1" id="KW-0472">Membrane</keyword>
<keyword evidence="1" id="KW-0812">Transmembrane</keyword>
<name>A0A6C0BP14_9ZZZZ</name>
<feature type="transmembrane region" description="Helical" evidence="1">
    <location>
        <begin position="20"/>
        <end position="41"/>
    </location>
</feature>
<dbReference type="AlphaFoldDB" id="A0A6C0BP14"/>
<evidence type="ECO:0000313" key="2">
    <source>
        <dbReference type="EMBL" id="QHS94167.1"/>
    </source>
</evidence>
<accession>A0A6C0BP14</accession>
<keyword evidence="1" id="KW-1133">Transmembrane helix</keyword>
<sequence>MPVIVMNDQSDIKNVSNISVVADVFIIFILGLFLLVLMTTYTNNIRLFVLSLAVYFIGMNIYILLYITSINDNKIKKTLKHRILNFMGIYNIFLGMFLIILSFMYSS</sequence>
<reference evidence="2" key="1">
    <citation type="journal article" date="2020" name="Nature">
        <title>Giant virus diversity and host interactions through global metagenomics.</title>
        <authorList>
            <person name="Schulz F."/>
            <person name="Roux S."/>
            <person name="Paez-Espino D."/>
            <person name="Jungbluth S."/>
            <person name="Walsh D.A."/>
            <person name="Denef V.J."/>
            <person name="McMahon K.D."/>
            <person name="Konstantinidis K.T."/>
            <person name="Eloe-Fadrosh E.A."/>
            <person name="Kyrpides N.C."/>
            <person name="Woyke T."/>
        </authorList>
    </citation>
    <scope>NUCLEOTIDE SEQUENCE</scope>
    <source>
        <strain evidence="2">GVMAG-M-3300018416-26</strain>
    </source>
</reference>
<proteinExistence type="predicted"/>